<protein>
    <submittedName>
        <fullName evidence="2">Uncharacterized protein</fullName>
    </submittedName>
</protein>
<dbReference type="AlphaFoldDB" id="A0A699RU29"/>
<feature type="region of interest" description="Disordered" evidence="1">
    <location>
        <begin position="29"/>
        <end position="48"/>
    </location>
</feature>
<evidence type="ECO:0000256" key="1">
    <source>
        <dbReference type="SAM" id="MobiDB-lite"/>
    </source>
</evidence>
<name>A0A699RU29_TANCI</name>
<reference evidence="2" key="1">
    <citation type="journal article" date="2019" name="Sci. Rep.">
        <title>Draft genome of Tanacetum cinerariifolium, the natural source of mosquito coil.</title>
        <authorList>
            <person name="Yamashiro T."/>
            <person name="Shiraishi A."/>
            <person name="Satake H."/>
            <person name="Nakayama K."/>
        </authorList>
    </citation>
    <scope>NUCLEOTIDE SEQUENCE</scope>
</reference>
<proteinExistence type="predicted"/>
<feature type="compositionally biased region" description="Acidic residues" evidence="1">
    <location>
        <begin position="36"/>
        <end position="48"/>
    </location>
</feature>
<accession>A0A699RU29</accession>
<sequence>LPDDEQVQPKLVPTLHGFPLAVLDIPNNNNGWIKEEPEEDPEIEEEEDKEEEWTLRMRWMTLRLLTLMRLTRNSIMSI</sequence>
<dbReference type="EMBL" id="BKCJ011103895">
    <property type="protein sequence ID" value="GFC86204.1"/>
    <property type="molecule type" value="Genomic_DNA"/>
</dbReference>
<feature type="non-terminal residue" evidence="2">
    <location>
        <position position="1"/>
    </location>
</feature>
<comment type="caution">
    <text evidence="2">The sequence shown here is derived from an EMBL/GenBank/DDBJ whole genome shotgun (WGS) entry which is preliminary data.</text>
</comment>
<evidence type="ECO:0000313" key="2">
    <source>
        <dbReference type="EMBL" id="GFC86204.1"/>
    </source>
</evidence>
<organism evidence="2">
    <name type="scientific">Tanacetum cinerariifolium</name>
    <name type="common">Dalmatian daisy</name>
    <name type="synonym">Chrysanthemum cinerariifolium</name>
    <dbReference type="NCBI Taxonomy" id="118510"/>
    <lineage>
        <taxon>Eukaryota</taxon>
        <taxon>Viridiplantae</taxon>
        <taxon>Streptophyta</taxon>
        <taxon>Embryophyta</taxon>
        <taxon>Tracheophyta</taxon>
        <taxon>Spermatophyta</taxon>
        <taxon>Magnoliopsida</taxon>
        <taxon>eudicotyledons</taxon>
        <taxon>Gunneridae</taxon>
        <taxon>Pentapetalae</taxon>
        <taxon>asterids</taxon>
        <taxon>campanulids</taxon>
        <taxon>Asterales</taxon>
        <taxon>Asteraceae</taxon>
        <taxon>Asteroideae</taxon>
        <taxon>Anthemideae</taxon>
        <taxon>Anthemidinae</taxon>
        <taxon>Tanacetum</taxon>
    </lineage>
</organism>
<gene>
    <name evidence="2" type="ORF">Tci_858174</name>
</gene>